<protein>
    <submittedName>
        <fullName evidence="2">Uncharacterized protein</fullName>
    </submittedName>
</protein>
<organism evidence="2 3">
    <name type="scientific">Streptomyces maoxianensis</name>
    <dbReference type="NCBI Taxonomy" id="1459942"/>
    <lineage>
        <taxon>Bacteria</taxon>
        <taxon>Bacillati</taxon>
        <taxon>Actinomycetota</taxon>
        <taxon>Actinomycetes</taxon>
        <taxon>Kitasatosporales</taxon>
        <taxon>Streptomycetaceae</taxon>
        <taxon>Streptomyces</taxon>
    </lineage>
</organism>
<evidence type="ECO:0000256" key="1">
    <source>
        <dbReference type="SAM" id="MobiDB-lite"/>
    </source>
</evidence>
<comment type="caution">
    <text evidence="2">The sequence shown here is derived from an EMBL/GenBank/DDBJ whole genome shotgun (WGS) entry which is preliminary data.</text>
</comment>
<name>A0ABV9GJV5_9ACTN</name>
<gene>
    <name evidence="2" type="ORF">ACFO9E_34875</name>
</gene>
<reference evidence="3" key="1">
    <citation type="journal article" date="2019" name="Int. J. Syst. Evol. Microbiol.">
        <title>The Global Catalogue of Microorganisms (GCM) 10K type strain sequencing project: providing services to taxonomists for standard genome sequencing and annotation.</title>
        <authorList>
            <consortium name="The Broad Institute Genomics Platform"/>
            <consortium name="The Broad Institute Genome Sequencing Center for Infectious Disease"/>
            <person name="Wu L."/>
            <person name="Ma J."/>
        </authorList>
    </citation>
    <scope>NUCLEOTIDE SEQUENCE [LARGE SCALE GENOMIC DNA]</scope>
    <source>
        <strain evidence="3">CGMCC 4.7139</strain>
    </source>
</reference>
<keyword evidence="3" id="KW-1185">Reference proteome</keyword>
<dbReference type="EMBL" id="JBHSFE010000039">
    <property type="protein sequence ID" value="MFC4612894.1"/>
    <property type="molecule type" value="Genomic_DNA"/>
</dbReference>
<feature type="region of interest" description="Disordered" evidence="1">
    <location>
        <begin position="181"/>
        <end position="205"/>
    </location>
</feature>
<evidence type="ECO:0000313" key="2">
    <source>
        <dbReference type="EMBL" id="MFC4612894.1"/>
    </source>
</evidence>
<dbReference type="RefSeq" id="WP_381203361.1">
    <property type="nucleotide sequence ID" value="NZ_JBHSFE010000039.1"/>
</dbReference>
<evidence type="ECO:0000313" key="3">
    <source>
        <dbReference type="Proteomes" id="UP001595993"/>
    </source>
</evidence>
<accession>A0ABV9GJV5</accession>
<dbReference type="Proteomes" id="UP001595993">
    <property type="component" value="Unassembled WGS sequence"/>
</dbReference>
<sequence length="205" mass="21656">MPGSRASLETLGEVVASASVAASQLARAVADNPLEAAVFAGGPPLDDAAMRRARHTEAAPLLAESLTTAAHHLDLCATCCHYTASGITRDLKEHPEHRPPLPQLTDAQYTALEKIAQGGARRYERRGGSRSVLAGDGKTIHAKPFGVLQEHRLIRIDTRTSAVAGQDLRITAAGKLVLDLQKPGRSPAASPGTVPMPRNTGGRRR</sequence>
<proteinExistence type="predicted"/>